<dbReference type="AlphaFoldDB" id="A0A841H048"/>
<accession>A0A841H048</accession>
<evidence type="ECO:0000313" key="1">
    <source>
        <dbReference type="EMBL" id="MBB6071382.1"/>
    </source>
</evidence>
<gene>
    <name evidence="1" type="ORF">HNQ61_003006</name>
</gene>
<protein>
    <submittedName>
        <fullName evidence="1">Uncharacterized protein</fullName>
    </submittedName>
</protein>
<dbReference type="RefSeq" id="WP_170036777.1">
    <property type="nucleotide sequence ID" value="NZ_JABDTL010000002.1"/>
</dbReference>
<evidence type="ECO:0000313" key="2">
    <source>
        <dbReference type="Proteomes" id="UP000582837"/>
    </source>
</evidence>
<organism evidence="1 2">
    <name type="scientific">Longimicrobium terrae</name>
    <dbReference type="NCBI Taxonomy" id="1639882"/>
    <lineage>
        <taxon>Bacteria</taxon>
        <taxon>Pseudomonadati</taxon>
        <taxon>Gemmatimonadota</taxon>
        <taxon>Longimicrobiia</taxon>
        <taxon>Longimicrobiales</taxon>
        <taxon>Longimicrobiaceae</taxon>
        <taxon>Longimicrobium</taxon>
    </lineage>
</organism>
<keyword evidence="2" id="KW-1185">Reference proteome</keyword>
<sequence>MNRLRFPLAAAFVAMTSGCILLPTDSNPSDRGVNATVMIMNDGRSPDSVAVQAFFQRSDGGGRIAFAHDTLHVQNVAVGAWERTIFHAQVALDSAARAQGIRVRLPQPRMGPLPMQEFTIFSAQRGGPPVVTARAGQDLSLPVIRGASGTLPAPLVERWAITFARPRAQPTIISGMGPIPSPVVIPWGLVPAAAGDTLLVNAISNRDFNLITGADPVSMTVSAYSSMEWTVRLVP</sequence>
<dbReference type="PROSITE" id="PS51257">
    <property type="entry name" value="PROKAR_LIPOPROTEIN"/>
    <property type="match status" value="1"/>
</dbReference>
<name>A0A841H048_9BACT</name>
<dbReference type="EMBL" id="JACHIA010000008">
    <property type="protein sequence ID" value="MBB6071382.1"/>
    <property type="molecule type" value="Genomic_DNA"/>
</dbReference>
<reference evidence="1 2" key="1">
    <citation type="submission" date="2020-08" db="EMBL/GenBank/DDBJ databases">
        <title>Genomic Encyclopedia of Type Strains, Phase IV (KMG-IV): sequencing the most valuable type-strain genomes for metagenomic binning, comparative biology and taxonomic classification.</title>
        <authorList>
            <person name="Goeker M."/>
        </authorList>
    </citation>
    <scope>NUCLEOTIDE SEQUENCE [LARGE SCALE GENOMIC DNA]</scope>
    <source>
        <strain evidence="1 2">DSM 29007</strain>
    </source>
</reference>
<proteinExistence type="predicted"/>
<comment type="caution">
    <text evidence="1">The sequence shown here is derived from an EMBL/GenBank/DDBJ whole genome shotgun (WGS) entry which is preliminary data.</text>
</comment>
<dbReference type="Proteomes" id="UP000582837">
    <property type="component" value="Unassembled WGS sequence"/>
</dbReference>